<keyword evidence="2 5" id="KW-0812">Transmembrane</keyword>
<dbReference type="EMBL" id="JBEPSH010000001">
    <property type="protein sequence ID" value="MET4575118.1"/>
    <property type="molecule type" value="Genomic_DNA"/>
</dbReference>
<dbReference type="SUPFAM" id="SSF103473">
    <property type="entry name" value="MFS general substrate transporter"/>
    <property type="match status" value="1"/>
</dbReference>
<evidence type="ECO:0000313" key="8">
    <source>
        <dbReference type="Proteomes" id="UP001549320"/>
    </source>
</evidence>
<proteinExistence type="predicted"/>
<name>A0ABV2Q2P9_9BURK</name>
<feature type="transmembrane region" description="Helical" evidence="5">
    <location>
        <begin position="270"/>
        <end position="294"/>
    </location>
</feature>
<sequence length="491" mass="51454">MSGEEGSWGDLLSGKNLGRSVALSGGVALHAINIYIATTVLPSVVKELGSLELYAWNTTLFVVASILGSALTAKLLAAAGSRGAYATAAVVFIAGSMLCALAPNMPTMLMGRALQGFGGGFLFALCYAMIYAVFDERLWPRAMALISGMWGVATLLGPAVGGVFAQMDAWRAAFGSLVPVTLAYVLWVWLVLPARQREGVEHADKLPFVQLVMLTAAVLAVSAGSISPDPLWNVCGVLTALVLFILLVRRELVSKTRLLPENALRLHSPLLPLYITIGLLVVGMTSETFVPYFLQVLHAQTPLVSGYLAALMAAGWTVSEIWSSGWKGRAVQRGIVIGPVLVFAGMGLLAFSVPMHAPGKVLVLGLICLGLVLVGFGIGLGWPHLLTRVVQVAPKKDQDSAATSITTVQLFATALGSALAGMLANMGGLNQPGGIQGTSSAAWWLFSVLAVAPFLAIFSAVRVSAALKKNAVLAGSQVERQKTVLSAVHPD</sequence>
<dbReference type="Proteomes" id="UP001549320">
    <property type="component" value="Unassembled WGS sequence"/>
</dbReference>
<gene>
    <name evidence="7" type="ORF">ABIE13_000215</name>
</gene>
<evidence type="ECO:0000256" key="3">
    <source>
        <dbReference type="ARBA" id="ARBA00022989"/>
    </source>
</evidence>
<organism evidence="7 8">
    <name type="scientific">Ottowia thiooxydans</name>
    <dbReference type="NCBI Taxonomy" id="219182"/>
    <lineage>
        <taxon>Bacteria</taxon>
        <taxon>Pseudomonadati</taxon>
        <taxon>Pseudomonadota</taxon>
        <taxon>Betaproteobacteria</taxon>
        <taxon>Burkholderiales</taxon>
        <taxon>Comamonadaceae</taxon>
        <taxon>Ottowia</taxon>
    </lineage>
</organism>
<dbReference type="PANTHER" id="PTHR23501">
    <property type="entry name" value="MAJOR FACILITATOR SUPERFAMILY"/>
    <property type="match status" value="1"/>
</dbReference>
<feature type="transmembrane region" description="Helical" evidence="5">
    <location>
        <begin position="21"/>
        <end position="41"/>
    </location>
</feature>
<feature type="transmembrane region" description="Helical" evidence="5">
    <location>
        <begin position="335"/>
        <end position="355"/>
    </location>
</feature>
<comment type="caution">
    <text evidence="7">The sequence shown here is derived from an EMBL/GenBank/DDBJ whole genome shotgun (WGS) entry which is preliminary data.</text>
</comment>
<feature type="transmembrane region" description="Helical" evidence="5">
    <location>
        <begin position="441"/>
        <end position="461"/>
    </location>
</feature>
<dbReference type="Gene3D" id="1.20.1250.20">
    <property type="entry name" value="MFS general substrate transporter like domains"/>
    <property type="match status" value="1"/>
</dbReference>
<evidence type="ECO:0000256" key="4">
    <source>
        <dbReference type="ARBA" id="ARBA00023136"/>
    </source>
</evidence>
<feature type="transmembrane region" description="Helical" evidence="5">
    <location>
        <begin position="173"/>
        <end position="194"/>
    </location>
</feature>
<keyword evidence="3 5" id="KW-1133">Transmembrane helix</keyword>
<evidence type="ECO:0000259" key="6">
    <source>
        <dbReference type="PROSITE" id="PS50850"/>
    </source>
</evidence>
<keyword evidence="8" id="KW-1185">Reference proteome</keyword>
<feature type="transmembrane region" description="Helical" evidence="5">
    <location>
        <begin position="206"/>
        <end position="225"/>
    </location>
</feature>
<dbReference type="PANTHER" id="PTHR23501:SF154">
    <property type="entry name" value="MULTIDRUG-EFFLUX TRANSPORTER RV1634-RELATED"/>
    <property type="match status" value="1"/>
</dbReference>
<dbReference type="Pfam" id="PF07690">
    <property type="entry name" value="MFS_1"/>
    <property type="match status" value="1"/>
</dbReference>
<evidence type="ECO:0000256" key="5">
    <source>
        <dbReference type="SAM" id="Phobius"/>
    </source>
</evidence>
<feature type="transmembrane region" description="Helical" evidence="5">
    <location>
        <begin position="146"/>
        <end position="167"/>
    </location>
</feature>
<evidence type="ECO:0000313" key="7">
    <source>
        <dbReference type="EMBL" id="MET4575118.1"/>
    </source>
</evidence>
<dbReference type="InterPro" id="IPR036259">
    <property type="entry name" value="MFS_trans_sf"/>
</dbReference>
<protein>
    <submittedName>
        <fullName evidence="7">MFS family permease</fullName>
    </submittedName>
</protein>
<feature type="transmembrane region" description="Helical" evidence="5">
    <location>
        <begin position="306"/>
        <end position="323"/>
    </location>
</feature>
<feature type="domain" description="Major facilitator superfamily (MFS) profile" evidence="6">
    <location>
        <begin position="19"/>
        <end position="465"/>
    </location>
</feature>
<reference evidence="7 8" key="1">
    <citation type="submission" date="2024-06" db="EMBL/GenBank/DDBJ databases">
        <title>Sorghum-associated microbial communities from plants grown in Nebraska, USA.</title>
        <authorList>
            <person name="Schachtman D."/>
        </authorList>
    </citation>
    <scope>NUCLEOTIDE SEQUENCE [LARGE SCALE GENOMIC DNA]</scope>
    <source>
        <strain evidence="7 8">2709</strain>
    </source>
</reference>
<feature type="transmembrane region" description="Helical" evidence="5">
    <location>
        <begin position="115"/>
        <end position="134"/>
    </location>
</feature>
<evidence type="ECO:0000256" key="2">
    <source>
        <dbReference type="ARBA" id="ARBA00022692"/>
    </source>
</evidence>
<dbReference type="PROSITE" id="PS50850">
    <property type="entry name" value="MFS"/>
    <property type="match status" value="1"/>
</dbReference>
<dbReference type="RefSeq" id="WP_354440384.1">
    <property type="nucleotide sequence ID" value="NZ_JBEPSH010000001.1"/>
</dbReference>
<feature type="transmembrane region" description="Helical" evidence="5">
    <location>
        <begin position="401"/>
        <end position="421"/>
    </location>
</feature>
<dbReference type="InterPro" id="IPR020846">
    <property type="entry name" value="MFS_dom"/>
</dbReference>
<accession>A0ABV2Q2P9</accession>
<feature type="transmembrane region" description="Helical" evidence="5">
    <location>
        <begin position="53"/>
        <end position="77"/>
    </location>
</feature>
<keyword evidence="4 5" id="KW-0472">Membrane</keyword>
<comment type="subcellular location">
    <subcellularLocation>
        <location evidence="1">Membrane</location>
        <topology evidence="1">Multi-pass membrane protein</topology>
    </subcellularLocation>
</comment>
<dbReference type="InterPro" id="IPR011701">
    <property type="entry name" value="MFS"/>
</dbReference>
<feature type="transmembrane region" description="Helical" evidence="5">
    <location>
        <begin position="84"/>
        <end position="103"/>
    </location>
</feature>
<evidence type="ECO:0000256" key="1">
    <source>
        <dbReference type="ARBA" id="ARBA00004141"/>
    </source>
</evidence>
<feature type="transmembrane region" description="Helical" evidence="5">
    <location>
        <begin position="361"/>
        <end position="380"/>
    </location>
</feature>
<feature type="transmembrane region" description="Helical" evidence="5">
    <location>
        <begin position="231"/>
        <end position="249"/>
    </location>
</feature>